<evidence type="ECO:0000259" key="9">
    <source>
        <dbReference type="Pfam" id="PF00294"/>
    </source>
</evidence>
<evidence type="ECO:0000256" key="5">
    <source>
        <dbReference type="ARBA" id="ARBA00022840"/>
    </source>
</evidence>
<comment type="catalytic activity">
    <reaction evidence="7">
        <text>D-tagatofuranose 6-phosphate + ATP = D-tagatofuranose 1,6-bisphosphate + ADP + H(+)</text>
        <dbReference type="Rhea" id="RHEA:12420"/>
        <dbReference type="ChEBI" id="CHEBI:15378"/>
        <dbReference type="ChEBI" id="CHEBI:30616"/>
        <dbReference type="ChEBI" id="CHEBI:58694"/>
        <dbReference type="ChEBI" id="CHEBI:58695"/>
        <dbReference type="ChEBI" id="CHEBI:456216"/>
        <dbReference type="EC" id="2.7.1.144"/>
    </reaction>
</comment>
<keyword evidence="3 7" id="KW-0547">Nucleotide-binding</keyword>
<evidence type="ECO:0000256" key="1">
    <source>
        <dbReference type="ARBA" id="ARBA00005380"/>
    </source>
</evidence>
<dbReference type="GO" id="GO:0044281">
    <property type="term" value="P:small molecule metabolic process"/>
    <property type="evidence" value="ECO:0007669"/>
    <property type="project" value="UniProtKB-ARBA"/>
</dbReference>
<dbReference type="NCBIfam" id="TIGR03828">
    <property type="entry name" value="pfkB"/>
    <property type="match status" value="1"/>
</dbReference>
<name>A0A1G6K947_9BACI</name>
<accession>A0A1G6K947</accession>
<keyword evidence="11" id="KW-1185">Reference proteome</keyword>
<evidence type="ECO:0000256" key="6">
    <source>
        <dbReference type="ARBA" id="ARBA00047745"/>
    </source>
</evidence>
<dbReference type="GO" id="GO:0008662">
    <property type="term" value="F:1-phosphofructokinase activity"/>
    <property type="evidence" value="ECO:0007669"/>
    <property type="project" value="UniProtKB-UniRule"/>
</dbReference>
<comment type="similarity">
    <text evidence="7">Belongs to the carbohydrate kinase PfkB family. LacC subfamily.</text>
</comment>
<dbReference type="STRING" id="1612202.SAMN05421734_1065"/>
<dbReference type="EC" id="2.7.1.144" evidence="7"/>
<comment type="function">
    <text evidence="8">Catalyzes the ATP-dependent phosphorylation of fructose-l-phosphate to fructose-l,6-bisphosphate.</text>
</comment>
<dbReference type="Gene3D" id="3.40.1190.20">
    <property type="match status" value="1"/>
</dbReference>
<dbReference type="InterPro" id="IPR002173">
    <property type="entry name" value="Carboh/pur_kinase_PfkB_CS"/>
</dbReference>
<dbReference type="Pfam" id="PF00294">
    <property type="entry name" value="PfkB"/>
    <property type="match status" value="1"/>
</dbReference>
<protein>
    <recommendedName>
        <fullName evidence="7">Tagatose-6-phosphate kinase</fullName>
        <ecNumber evidence="7">2.7.1.144</ecNumber>
    </recommendedName>
</protein>
<dbReference type="PIRSF" id="PIRSF000535">
    <property type="entry name" value="1PFK/6PFK/LacC"/>
    <property type="match status" value="1"/>
</dbReference>
<dbReference type="InterPro" id="IPR029056">
    <property type="entry name" value="Ribokinase-like"/>
</dbReference>
<dbReference type="GO" id="GO:0016052">
    <property type="term" value="P:carbohydrate catabolic process"/>
    <property type="evidence" value="ECO:0007669"/>
    <property type="project" value="UniProtKB-ARBA"/>
</dbReference>
<evidence type="ECO:0000256" key="7">
    <source>
        <dbReference type="PIRNR" id="PIRNR000535"/>
    </source>
</evidence>
<evidence type="ECO:0000313" key="11">
    <source>
        <dbReference type="Proteomes" id="UP000242949"/>
    </source>
</evidence>
<dbReference type="GO" id="GO:0009024">
    <property type="term" value="F:tagatose-6-phosphate kinase activity"/>
    <property type="evidence" value="ECO:0007669"/>
    <property type="project" value="UniProtKB-EC"/>
</dbReference>
<dbReference type="PANTHER" id="PTHR46566:SF1">
    <property type="entry name" value="1-PHOSPHOFRUCTOKINASE"/>
    <property type="match status" value="1"/>
</dbReference>
<dbReference type="FunFam" id="3.40.1190.20:FF:000001">
    <property type="entry name" value="Phosphofructokinase"/>
    <property type="match status" value="1"/>
</dbReference>
<comment type="similarity">
    <text evidence="1">Belongs to the carbohydrate kinase pfkB family.</text>
</comment>
<dbReference type="EMBL" id="FMYI01000006">
    <property type="protein sequence ID" value="SDC27592.1"/>
    <property type="molecule type" value="Genomic_DNA"/>
</dbReference>
<sequence length="305" mass="32930">MIYTCTLNPSVDYILHVDQLNEGKLNRGSSPAYYPGGKGVNVSRILNRLDTKNTAIGFVGGFTGTFITDALEAEGVETQFIKTDYPTRINLKLKSHVETEINGPGGQIHDLVLDQLKKQIKQMTSDDTLVLAGSLPKSVPSNLYVELAQQAQVRGVRVIADTSSDSLKALLGVPLFLVKPNQDELAELFDVKIDSVEKAIEYGKRLQEKGAEHVLISMGSIGAVYINDKQVMIAKAPKGEVINTVGAGDSTVAGFLAGLNKNSSTKEAFRFAVASGSATAFKEDLAEKKDVEALLHTFDIKESDI</sequence>
<comment type="pathway">
    <text evidence="7">Carbohydrate metabolism; D-tagatose 6-phosphate degradation; D-glyceraldehyde 3-phosphate and glycerone phosphate from D-tagatose 6-phosphate: step 1/2.</text>
</comment>
<dbReference type="AlphaFoldDB" id="A0A1G6K947"/>
<dbReference type="GO" id="GO:2001059">
    <property type="term" value="P:D-tagatose 6-phosphate catabolic process"/>
    <property type="evidence" value="ECO:0007669"/>
    <property type="project" value="UniProtKB-UniPathway"/>
</dbReference>
<dbReference type="RefSeq" id="WP_090795749.1">
    <property type="nucleotide sequence ID" value="NZ_FMYI01000006.1"/>
</dbReference>
<dbReference type="OrthoDB" id="9801219at2"/>
<dbReference type="InterPro" id="IPR011611">
    <property type="entry name" value="PfkB_dom"/>
</dbReference>
<organism evidence="10 11">
    <name type="scientific">Pelagirhabdus alkalitolerans</name>
    <dbReference type="NCBI Taxonomy" id="1612202"/>
    <lineage>
        <taxon>Bacteria</taxon>
        <taxon>Bacillati</taxon>
        <taxon>Bacillota</taxon>
        <taxon>Bacilli</taxon>
        <taxon>Bacillales</taxon>
        <taxon>Bacillaceae</taxon>
        <taxon>Pelagirhabdus</taxon>
    </lineage>
</organism>
<keyword evidence="5 7" id="KW-0067">ATP-binding</keyword>
<dbReference type="GO" id="GO:0005829">
    <property type="term" value="C:cytosol"/>
    <property type="evidence" value="ECO:0007669"/>
    <property type="project" value="TreeGrafter"/>
</dbReference>
<reference evidence="11" key="1">
    <citation type="submission" date="2016-09" db="EMBL/GenBank/DDBJ databases">
        <authorList>
            <person name="Varghese N."/>
            <person name="Submissions S."/>
        </authorList>
    </citation>
    <scope>NUCLEOTIDE SEQUENCE [LARGE SCALE GENOMIC DNA]</scope>
    <source>
        <strain evidence="11">S5</strain>
    </source>
</reference>
<evidence type="ECO:0000313" key="10">
    <source>
        <dbReference type="EMBL" id="SDC27592.1"/>
    </source>
</evidence>
<dbReference type="PROSITE" id="PS00584">
    <property type="entry name" value="PFKB_KINASES_2"/>
    <property type="match status" value="1"/>
</dbReference>
<keyword evidence="2 7" id="KW-0808">Transferase</keyword>
<evidence type="ECO:0000256" key="2">
    <source>
        <dbReference type="ARBA" id="ARBA00022679"/>
    </source>
</evidence>
<evidence type="ECO:0000256" key="8">
    <source>
        <dbReference type="RuleBase" id="RU369061"/>
    </source>
</evidence>
<dbReference type="NCBIfam" id="TIGR03168">
    <property type="entry name" value="1-PFK"/>
    <property type="match status" value="1"/>
</dbReference>
<keyword evidence="4 8" id="KW-0418">Kinase</keyword>
<evidence type="ECO:0000256" key="4">
    <source>
        <dbReference type="ARBA" id="ARBA00022777"/>
    </source>
</evidence>
<keyword evidence="7" id="KW-0423">Lactose metabolism</keyword>
<dbReference type="UniPathway" id="UPA00704">
    <property type="reaction ID" value="UER00715"/>
</dbReference>
<proteinExistence type="inferred from homology"/>
<dbReference type="Proteomes" id="UP000242949">
    <property type="component" value="Unassembled WGS sequence"/>
</dbReference>
<dbReference type="SUPFAM" id="SSF53613">
    <property type="entry name" value="Ribokinase-like"/>
    <property type="match status" value="1"/>
</dbReference>
<dbReference type="CDD" id="cd01164">
    <property type="entry name" value="FruK_PfkB_like"/>
    <property type="match status" value="1"/>
</dbReference>
<comment type="catalytic activity">
    <reaction evidence="6 8">
        <text>beta-D-fructose 1-phosphate + ATP = beta-D-fructose 1,6-bisphosphate + ADP + H(+)</text>
        <dbReference type="Rhea" id="RHEA:14213"/>
        <dbReference type="ChEBI" id="CHEBI:15378"/>
        <dbReference type="ChEBI" id="CHEBI:30616"/>
        <dbReference type="ChEBI" id="CHEBI:32966"/>
        <dbReference type="ChEBI" id="CHEBI:138881"/>
        <dbReference type="ChEBI" id="CHEBI:456216"/>
        <dbReference type="EC" id="2.7.1.56"/>
    </reaction>
</comment>
<dbReference type="InterPro" id="IPR022463">
    <property type="entry name" value="1-PFruKinase"/>
</dbReference>
<gene>
    <name evidence="10" type="ORF">SAMN05421734_1065</name>
</gene>
<feature type="domain" description="Carbohydrate kinase PfkB" evidence="9">
    <location>
        <begin position="11"/>
        <end position="285"/>
    </location>
</feature>
<dbReference type="GO" id="GO:0005524">
    <property type="term" value="F:ATP binding"/>
    <property type="evidence" value="ECO:0007669"/>
    <property type="project" value="UniProtKB-UniRule"/>
</dbReference>
<dbReference type="GO" id="GO:0005988">
    <property type="term" value="P:lactose metabolic process"/>
    <property type="evidence" value="ECO:0007669"/>
    <property type="project" value="UniProtKB-KW"/>
</dbReference>
<dbReference type="PANTHER" id="PTHR46566">
    <property type="entry name" value="1-PHOSPHOFRUCTOKINASE-RELATED"/>
    <property type="match status" value="1"/>
</dbReference>
<evidence type="ECO:0000256" key="3">
    <source>
        <dbReference type="ARBA" id="ARBA00022741"/>
    </source>
</evidence>
<dbReference type="InterPro" id="IPR017583">
    <property type="entry name" value="Tagatose/fructose_Pkinase"/>
</dbReference>